<dbReference type="Gene3D" id="1.10.287.110">
    <property type="entry name" value="DnaJ domain"/>
    <property type="match status" value="1"/>
</dbReference>
<accession>A0AAD3H1W2</accession>
<dbReference type="PANTHER" id="PTHR24074">
    <property type="entry name" value="CO-CHAPERONE PROTEIN DJLA"/>
    <property type="match status" value="1"/>
</dbReference>
<dbReference type="PROSITE" id="PS50076">
    <property type="entry name" value="DNAJ_2"/>
    <property type="match status" value="1"/>
</dbReference>
<gene>
    <name evidence="3" type="ORF">CTEN210_03726</name>
</gene>
<evidence type="ECO:0000313" key="4">
    <source>
        <dbReference type="Proteomes" id="UP001054902"/>
    </source>
</evidence>
<proteinExistence type="predicted"/>
<feature type="compositionally biased region" description="Polar residues" evidence="1">
    <location>
        <begin position="80"/>
        <end position="109"/>
    </location>
</feature>
<dbReference type="EMBL" id="BLLK01000022">
    <property type="protein sequence ID" value="GFH47251.1"/>
    <property type="molecule type" value="Genomic_DNA"/>
</dbReference>
<dbReference type="SUPFAM" id="SSF46565">
    <property type="entry name" value="Chaperone J-domain"/>
    <property type="match status" value="1"/>
</dbReference>
<dbReference type="InterPro" id="IPR001623">
    <property type="entry name" value="DnaJ_domain"/>
</dbReference>
<dbReference type="PROSITE" id="PS00636">
    <property type="entry name" value="DNAJ_1"/>
    <property type="match status" value="1"/>
</dbReference>
<sequence>MNKDETYYTILGVEPNVDQSAIRKAYLKLSLKWHPDKNPENQEEAKQQFVKIGEAYEVLSDPAQRAAYDRDLASGFTFGGSPQHSTSGTNNSSSYEYGNAHTGQTYTRPTKSYESYREAFDDHVAHMSEDELRAAMGTAAVIGSILGSIVGSRLAHKVAGNNAVAKTVIQTAGSLLGSTVGSEAGAGLVLNVHQQSRDRISYEERKRVAMERGEPLPEPPKKGWADLRESLSKTVKNVQSGMEGTTQPRTARGQLFQSAVGALGAAARNAKKMQENKK</sequence>
<evidence type="ECO:0000259" key="2">
    <source>
        <dbReference type="PROSITE" id="PS50076"/>
    </source>
</evidence>
<dbReference type="AlphaFoldDB" id="A0AAD3H1W2"/>
<dbReference type="SMART" id="SM00271">
    <property type="entry name" value="DnaJ"/>
    <property type="match status" value="1"/>
</dbReference>
<dbReference type="InterPro" id="IPR050817">
    <property type="entry name" value="DjlA_DnaK_co-chaperone"/>
</dbReference>
<evidence type="ECO:0000256" key="1">
    <source>
        <dbReference type="SAM" id="MobiDB-lite"/>
    </source>
</evidence>
<evidence type="ECO:0000313" key="3">
    <source>
        <dbReference type="EMBL" id="GFH47251.1"/>
    </source>
</evidence>
<organism evidence="3 4">
    <name type="scientific">Chaetoceros tenuissimus</name>
    <dbReference type="NCBI Taxonomy" id="426638"/>
    <lineage>
        <taxon>Eukaryota</taxon>
        <taxon>Sar</taxon>
        <taxon>Stramenopiles</taxon>
        <taxon>Ochrophyta</taxon>
        <taxon>Bacillariophyta</taxon>
        <taxon>Coscinodiscophyceae</taxon>
        <taxon>Chaetocerotophycidae</taxon>
        <taxon>Chaetocerotales</taxon>
        <taxon>Chaetocerotaceae</taxon>
        <taxon>Chaetoceros</taxon>
    </lineage>
</organism>
<feature type="region of interest" description="Disordered" evidence="1">
    <location>
        <begin position="78"/>
        <end position="109"/>
    </location>
</feature>
<protein>
    <submittedName>
        <fullName evidence="3">DnaJ homolog subfamily B member 9</fullName>
    </submittedName>
</protein>
<dbReference type="CDD" id="cd06257">
    <property type="entry name" value="DnaJ"/>
    <property type="match status" value="1"/>
</dbReference>
<comment type="caution">
    <text evidence="3">The sequence shown here is derived from an EMBL/GenBank/DDBJ whole genome shotgun (WGS) entry which is preliminary data.</text>
</comment>
<feature type="domain" description="J" evidence="2">
    <location>
        <begin position="6"/>
        <end position="72"/>
    </location>
</feature>
<dbReference type="InterPro" id="IPR018253">
    <property type="entry name" value="DnaJ_domain_CS"/>
</dbReference>
<dbReference type="InterPro" id="IPR036869">
    <property type="entry name" value="J_dom_sf"/>
</dbReference>
<dbReference type="Proteomes" id="UP001054902">
    <property type="component" value="Unassembled WGS sequence"/>
</dbReference>
<keyword evidence="4" id="KW-1185">Reference proteome</keyword>
<dbReference type="PRINTS" id="PR00625">
    <property type="entry name" value="JDOMAIN"/>
</dbReference>
<dbReference type="Pfam" id="PF00226">
    <property type="entry name" value="DnaJ"/>
    <property type="match status" value="1"/>
</dbReference>
<name>A0AAD3H1W2_9STRA</name>
<reference evidence="3 4" key="1">
    <citation type="journal article" date="2021" name="Sci. Rep.">
        <title>The genome of the diatom Chaetoceros tenuissimus carries an ancient integrated fragment of an extant virus.</title>
        <authorList>
            <person name="Hongo Y."/>
            <person name="Kimura K."/>
            <person name="Takaki Y."/>
            <person name="Yoshida Y."/>
            <person name="Baba S."/>
            <person name="Kobayashi G."/>
            <person name="Nagasaki K."/>
            <person name="Hano T."/>
            <person name="Tomaru Y."/>
        </authorList>
    </citation>
    <scope>NUCLEOTIDE SEQUENCE [LARGE SCALE GENOMIC DNA]</scope>
    <source>
        <strain evidence="3 4">NIES-3715</strain>
    </source>
</reference>